<reference evidence="5" key="3">
    <citation type="submission" date="2017-06" db="EMBL/GenBank/DDBJ databases">
        <authorList>
            <person name="Kim H.J."/>
            <person name="Triplett B.A."/>
        </authorList>
    </citation>
    <scope>NUCLEOTIDE SEQUENCE</scope>
    <source>
        <strain evidence="5">HLGZ1</strain>
    </source>
</reference>
<keyword evidence="2" id="KW-0238">DNA-binding</keyword>
<dbReference type="InterPro" id="IPR039422">
    <property type="entry name" value="MarR/SlyA-like"/>
</dbReference>
<keyword evidence="1" id="KW-0805">Transcription regulation</keyword>
<keyword evidence="3" id="KW-0804">Transcription</keyword>
<name>A0A248LIV6_9NEIS</name>
<dbReference type="PRINTS" id="PR00598">
    <property type="entry name" value="HTHMARR"/>
</dbReference>
<dbReference type="SMART" id="SM00347">
    <property type="entry name" value="HTH_MARR"/>
    <property type="match status" value="1"/>
</dbReference>
<dbReference type="OrthoDB" id="5947517at2"/>
<accession>A0A248LIV6</accession>
<dbReference type="AlphaFoldDB" id="A0A248LIV6"/>
<reference evidence="7" key="2">
    <citation type="submission" date="2017-06" db="EMBL/GenBank/DDBJ databases">
        <title>Whole genome sequence of Laribacter hongkongensis LHGZ1.</title>
        <authorList>
            <person name="Chen D."/>
            <person name="Wu H."/>
            <person name="Chen J."/>
        </authorList>
    </citation>
    <scope>NUCLEOTIDE SEQUENCE [LARGE SCALE GENOMIC DNA]</scope>
    <source>
        <strain evidence="7">LHGZ1</strain>
    </source>
</reference>
<dbReference type="InterPro" id="IPR036390">
    <property type="entry name" value="WH_DNA-bd_sf"/>
</dbReference>
<dbReference type="GO" id="GO:0003700">
    <property type="term" value="F:DNA-binding transcription factor activity"/>
    <property type="evidence" value="ECO:0007669"/>
    <property type="project" value="InterPro"/>
</dbReference>
<evidence type="ECO:0000256" key="2">
    <source>
        <dbReference type="ARBA" id="ARBA00023125"/>
    </source>
</evidence>
<dbReference type="RefSeq" id="WP_088860754.1">
    <property type="nucleotide sequence ID" value="NZ_CP022115.1"/>
</dbReference>
<dbReference type="EMBL" id="CP022115">
    <property type="protein sequence ID" value="ASJ24465.1"/>
    <property type="molecule type" value="Genomic_DNA"/>
</dbReference>
<dbReference type="PANTHER" id="PTHR33164">
    <property type="entry name" value="TRANSCRIPTIONAL REGULATOR, MARR FAMILY"/>
    <property type="match status" value="1"/>
</dbReference>
<dbReference type="Gene3D" id="1.10.10.10">
    <property type="entry name" value="Winged helix-like DNA-binding domain superfamily/Winged helix DNA-binding domain"/>
    <property type="match status" value="1"/>
</dbReference>
<organism evidence="5 7">
    <name type="scientific">Laribacter hongkongensis</name>
    <dbReference type="NCBI Taxonomy" id="168471"/>
    <lineage>
        <taxon>Bacteria</taxon>
        <taxon>Pseudomonadati</taxon>
        <taxon>Pseudomonadota</taxon>
        <taxon>Betaproteobacteria</taxon>
        <taxon>Neisseriales</taxon>
        <taxon>Aquaspirillaceae</taxon>
        <taxon>Laribacter</taxon>
    </lineage>
</organism>
<evidence type="ECO:0000313" key="8">
    <source>
        <dbReference type="Proteomes" id="UP001200247"/>
    </source>
</evidence>
<reference evidence="6 8" key="4">
    <citation type="submission" date="2021-10" db="EMBL/GenBank/DDBJ databases">
        <title>Whole-genome sequencing analysis of Laribacter hongkongensis: virulence gene profiles, carbohydrate-active enzyme prediction, and antimicrobial resistance characterization.</title>
        <authorList>
            <person name="Yuan P."/>
            <person name="Zhan Y."/>
            <person name="Chen D."/>
        </authorList>
    </citation>
    <scope>NUCLEOTIDE SEQUENCE [LARGE SCALE GENOMIC DNA]</scope>
    <source>
        <strain evidence="6 8">W67</strain>
    </source>
</reference>
<dbReference type="GO" id="GO:0006950">
    <property type="term" value="P:response to stress"/>
    <property type="evidence" value="ECO:0007669"/>
    <property type="project" value="TreeGrafter"/>
</dbReference>
<gene>
    <name evidence="6" type="ORF">LH440_00275</name>
    <name evidence="5" type="ORF">LHGZ1_1634</name>
</gene>
<dbReference type="GO" id="GO:0003677">
    <property type="term" value="F:DNA binding"/>
    <property type="evidence" value="ECO:0007669"/>
    <property type="project" value="UniProtKB-KW"/>
</dbReference>
<reference evidence="5" key="1">
    <citation type="journal article" date="2017" name="J. Antimicrob. Chemother.">
        <title>Emergence and genomic analysis of MDR Laribacter hongkongensis strain HLGZ1 from Guangzhou, China.</title>
        <authorList>
            <person name="Wu H.K."/>
            <person name="Chen J.H."/>
            <person name="Yang L."/>
            <person name="Li A.R."/>
            <person name="Su D.H."/>
            <person name="Lin Y.P."/>
            <person name="Chen D.Q."/>
        </authorList>
    </citation>
    <scope>NUCLEOTIDE SEQUENCE</scope>
    <source>
        <strain evidence="5">HLGZ1</strain>
    </source>
</reference>
<evidence type="ECO:0000256" key="1">
    <source>
        <dbReference type="ARBA" id="ARBA00023015"/>
    </source>
</evidence>
<dbReference type="InterPro" id="IPR000835">
    <property type="entry name" value="HTH_MarR-typ"/>
</dbReference>
<dbReference type="EMBL" id="JAJAXM010000001">
    <property type="protein sequence ID" value="MCG9024356.1"/>
    <property type="molecule type" value="Genomic_DNA"/>
</dbReference>
<dbReference type="InterPro" id="IPR036388">
    <property type="entry name" value="WH-like_DNA-bd_sf"/>
</dbReference>
<evidence type="ECO:0000313" key="7">
    <source>
        <dbReference type="Proteomes" id="UP000197424"/>
    </source>
</evidence>
<protein>
    <submittedName>
        <fullName evidence="5">MarR family transcriptional regulator</fullName>
    </submittedName>
</protein>
<dbReference type="Proteomes" id="UP000197424">
    <property type="component" value="Chromosome"/>
</dbReference>
<dbReference type="Proteomes" id="UP001200247">
    <property type="component" value="Unassembled WGS sequence"/>
</dbReference>
<evidence type="ECO:0000256" key="3">
    <source>
        <dbReference type="ARBA" id="ARBA00023163"/>
    </source>
</evidence>
<dbReference type="Pfam" id="PF12802">
    <property type="entry name" value="MarR_2"/>
    <property type="match status" value="1"/>
</dbReference>
<dbReference type="SUPFAM" id="SSF46785">
    <property type="entry name" value="Winged helix' DNA-binding domain"/>
    <property type="match status" value="1"/>
</dbReference>
<dbReference type="PANTHER" id="PTHR33164:SF101">
    <property type="entry name" value="TRANSCRIPTIONAL REPRESSOR MPRA"/>
    <property type="match status" value="1"/>
</dbReference>
<dbReference type="InterPro" id="IPR023187">
    <property type="entry name" value="Tscrpt_reg_MarR-type_CS"/>
</dbReference>
<evidence type="ECO:0000313" key="6">
    <source>
        <dbReference type="EMBL" id="MCG9024356.1"/>
    </source>
</evidence>
<dbReference type="PROSITE" id="PS50995">
    <property type="entry name" value="HTH_MARR_2"/>
    <property type="match status" value="1"/>
</dbReference>
<evidence type="ECO:0000313" key="5">
    <source>
        <dbReference type="EMBL" id="ASJ24465.1"/>
    </source>
</evidence>
<sequence length="168" mass="19436">MTSCNPLLHLEDAIGEISRKMPGSPRTEIMLTRLHFYVQLQLGAWFESSLKPYGLNHSAWLALMLIYSRPQERVSPSDISATLAFSRTNATRVVDELEGRGWIQRHPCPDDRRKTELGLTEAGYQLIREVMPVHRQRMRDAWQDFTPEEQTQFIALQRKLLTRLETGS</sequence>
<evidence type="ECO:0000259" key="4">
    <source>
        <dbReference type="PROSITE" id="PS50995"/>
    </source>
</evidence>
<dbReference type="PROSITE" id="PS01117">
    <property type="entry name" value="HTH_MARR_1"/>
    <property type="match status" value="1"/>
</dbReference>
<feature type="domain" description="HTH marR-type" evidence="4">
    <location>
        <begin position="28"/>
        <end position="162"/>
    </location>
</feature>
<proteinExistence type="predicted"/>